<gene>
    <name evidence="2" type="ORF">AD934_01665</name>
</gene>
<keyword evidence="1" id="KW-0175">Coiled coil</keyword>
<accession>A0A149S658</accession>
<organism evidence="2 3">
    <name type="scientific">Gluconobacter oxydans</name>
    <name type="common">Gluconobacter suboxydans</name>
    <dbReference type="NCBI Taxonomy" id="442"/>
    <lineage>
        <taxon>Bacteria</taxon>
        <taxon>Pseudomonadati</taxon>
        <taxon>Pseudomonadota</taxon>
        <taxon>Alphaproteobacteria</taxon>
        <taxon>Acetobacterales</taxon>
        <taxon>Acetobacteraceae</taxon>
        <taxon>Gluconobacter</taxon>
    </lineage>
</organism>
<sequence length="92" mass="10181">MSNIDDFTLPPPPQAGERFELLILTRLGQIAEAVAQIHQMVSPPDKPDEGEGLREIMLRMASALDQQTTVLEGLGEQVSRLERRGEEAAELK</sequence>
<evidence type="ECO:0000313" key="3">
    <source>
        <dbReference type="Proteomes" id="UP000075655"/>
    </source>
</evidence>
<evidence type="ECO:0000256" key="1">
    <source>
        <dbReference type="SAM" id="Coils"/>
    </source>
</evidence>
<feature type="coiled-coil region" evidence="1">
    <location>
        <begin position="64"/>
        <end position="91"/>
    </location>
</feature>
<protein>
    <submittedName>
        <fullName evidence="2">Uncharacterized protein</fullName>
    </submittedName>
</protein>
<dbReference type="PATRIC" id="fig|442.8.peg.1597"/>
<reference evidence="2 3" key="1">
    <citation type="submission" date="2015-06" db="EMBL/GenBank/DDBJ databases">
        <title>Improved classification and identification of acetic acid bacteria using matrix-assisted laser desorption/ionization time-of-flight mass spectrometry; Gluconobacter nephelii and Gluconobacter uchimurae are later heterotypic synonyms of Gluconobacter japonicus and Gluconobacter oxydans, respectively.</title>
        <authorList>
            <person name="Li L."/>
            <person name="Cleenwerck I."/>
            <person name="De Vuyst L."/>
            <person name="Vandamme P."/>
        </authorList>
    </citation>
    <scope>NUCLEOTIDE SEQUENCE [LARGE SCALE GENOMIC DNA]</scope>
    <source>
        <strain evidence="2 3">LMG 1676</strain>
    </source>
</reference>
<evidence type="ECO:0000313" key="2">
    <source>
        <dbReference type="EMBL" id="KXV22232.1"/>
    </source>
</evidence>
<dbReference type="Proteomes" id="UP000075655">
    <property type="component" value="Unassembled WGS sequence"/>
</dbReference>
<name>A0A149S658_GLUOY</name>
<proteinExistence type="predicted"/>
<comment type="caution">
    <text evidence="2">The sequence shown here is derived from an EMBL/GenBank/DDBJ whole genome shotgun (WGS) entry which is preliminary data.</text>
</comment>
<dbReference type="RefSeq" id="WP_062499779.1">
    <property type="nucleotide sequence ID" value="NZ_LHZG01000101.1"/>
</dbReference>
<dbReference type="EMBL" id="LHZG01000101">
    <property type="protein sequence ID" value="KXV22232.1"/>
    <property type="molecule type" value="Genomic_DNA"/>
</dbReference>
<dbReference type="AlphaFoldDB" id="A0A149S658"/>